<dbReference type="GO" id="GO:0009279">
    <property type="term" value="C:cell outer membrane"/>
    <property type="evidence" value="ECO:0007669"/>
    <property type="project" value="UniProtKB-SubCell"/>
</dbReference>
<keyword evidence="7" id="KW-0998">Cell outer membrane</keyword>
<sequence>MSFQFFYKQILEHHPIVKQASLLNEMARQRLRQTRGEGFDPKLKSDFSRKEFKSKDYFNTWKTSLKVPLWIGAIEAGYERNNGIFLNPENSLPSNGLGFLGISVPLGRGIVTNTRRATLRQAKTFIEIAEADRRAMVNQILLEATQTYWSWYLAHRKLELIKDGYNLASVRYKAVKQRVKMGELAGIDSVKAKIILQKRLYELQDVYTKSNNARIKLSNYLWQKDNIPLEVSGNLIPSDNVPINTPKLGDLLDQAAQNHPELLSLNLTQKNLRVEERLQRDELKPRVDLKYQILTNPVGNNQDKAVPVAFQENYKVGLKFEFPLFLRKARGKIQQVRIKKNQTELKLTQKQREVRNKVISYFNEFTNLQRLIQVQRQMVESYDLLRTGELKKFSVGESDLFLVNTRENQLLESRVKLASLEAKFRKYYAKLRWAAGLAPIE</sequence>
<evidence type="ECO:0000256" key="8">
    <source>
        <dbReference type="SAM" id="Coils"/>
    </source>
</evidence>
<keyword evidence="10" id="KW-1185">Reference proteome</keyword>
<evidence type="ECO:0000313" key="9">
    <source>
        <dbReference type="EMBL" id="EAY26758.1"/>
    </source>
</evidence>
<dbReference type="PANTHER" id="PTHR30026:SF20">
    <property type="entry name" value="OUTER MEMBRANE PROTEIN TOLC"/>
    <property type="match status" value="1"/>
</dbReference>
<proteinExistence type="inferred from homology"/>
<dbReference type="Gene3D" id="1.20.1600.10">
    <property type="entry name" value="Outer membrane efflux proteins (OEP)"/>
    <property type="match status" value="1"/>
</dbReference>
<reference evidence="9 10" key="1">
    <citation type="submission" date="2007-01" db="EMBL/GenBank/DDBJ databases">
        <authorList>
            <person name="Haygood M."/>
            <person name="Podell S."/>
            <person name="Anderson C."/>
            <person name="Hopkinson B."/>
            <person name="Roe K."/>
            <person name="Barbeau K."/>
            <person name="Gaasterland T."/>
            <person name="Ferriera S."/>
            <person name="Johnson J."/>
            <person name="Kravitz S."/>
            <person name="Beeson K."/>
            <person name="Sutton G."/>
            <person name="Rogers Y.-H."/>
            <person name="Friedman R."/>
            <person name="Frazier M."/>
            <person name="Venter J.C."/>
        </authorList>
    </citation>
    <scope>NUCLEOTIDE SEQUENCE [LARGE SCALE GENOMIC DNA]</scope>
    <source>
        <strain evidence="9 10">ATCC 23134</strain>
    </source>
</reference>
<name>A1ZS35_MICM2</name>
<evidence type="ECO:0000256" key="1">
    <source>
        <dbReference type="ARBA" id="ARBA00004442"/>
    </source>
</evidence>
<dbReference type="Pfam" id="PF02321">
    <property type="entry name" value="OEP"/>
    <property type="match status" value="1"/>
</dbReference>
<keyword evidence="8" id="KW-0175">Coiled coil</keyword>
<evidence type="ECO:0000256" key="5">
    <source>
        <dbReference type="ARBA" id="ARBA00022692"/>
    </source>
</evidence>
<dbReference type="Proteomes" id="UP000004095">
    <property type="component" value="Unassembled WGS sequence"/>
</dbReference>
<dbReference type="EMBL" id="AAWS01000030">
    <property type="protein sequence ID" value="EAY26758.1"/>
    <property type="molecule type" value="Genomic_DNA"/>
</dbReference>
<evidence type="ECO:0000313" key="10">
    <source>
        <dbReference type="Proteomes" id="UP000004095"/>
    </source>
</evidence>
<keyword evidence="6" id="KW-0472">Membrane</keyword>
<feature type="coiled-coil region" evidence="8">
    <location>
        <begin position="326"/>
        <end position="353"/>
    </location>
</feature>
<dbReference type="InterPro" id="IPR051906">
    <property type="entry name" value="TolC-like"/>
</dbReference>
<keyword evidence="3" id="KW-0813">Transport</keyword>
<gene>
    <name evidence="9" type="ORF">M23134_00724</name>
</gene>
<keyword evidence="4" id="KW-1134">Transmembrane beta strand</keyword>
<comment type="subcellular location">
    <subcellularLocation>
        <location evidence="1">Cell outer membrane</location>
    </subcellularLocation>
</comment>
<dbReference type="InterPro" id="IPR003423">
    <property type="entry name" value="OMP_efflux"/>
</dbReference>
<dbReference type="GO" id="GO:0015288">
    <property type="term" value="F:porin activity"/>
    <property type="evidence" value="ECO:0007669"/>
    <property type="project" value="TreeGrafter"/>
</dbReference>
<evidence type="ECO:0000256" key="7">
    <source>
        <dbReference type="ARBA" id="ARBA00023237"/>
    </source>
</evidence>
<keyword evidence="5" id="KW-0812">Transmembrane</keyword>
<organism evidence="9 10">
    <name type="scientific">Microscilla marina ATCC 23134</name>
    <dbReference type="NCBI Taxonomy" id="313606"/>
    <lineage>
        <taxon>Bacteria</taxon>
        <taxon>Pseudomonadati</taxon>
        <taxon>Bacteroidota</taxon>
        <taxon>Cytophagia</taxon>
        <taxon>Cytophagales</taxon>
        <taxon>Microscillaceae</taxon>
        <taxon>Microscilla</taxon>
    </lineage>
</organism>
<dbReference type="SUPFAM" id="SSF56954">
    <property type="entry name" value="Outer membrane efflux proteins (OEP)"/>
    <property type="match status" value="1"/>
</dbReference>
<dbReference type="AlphaFoldDB" id="A1ZS35"/>
<evidence type="ECO:0000256" key="6">
    <source>
        <dbReference type="ARBA" id="ARBA00023136"/>
    </source>
</evidence>
<dbReference type="GO" id="GO:1990281">
    <property type="term" value="C:efflux pump complex"/>
    <property type="evidence" value="ECO:0007669"/>
    <property type="project" value="TreeGrafter"/>
</dbReference>
<accession>A1ZS35</accession>
<dbReference type="eggNOG" id="COG1538">
    <property type="taxonomic scope" value="Bacteria"/>
</dbReference>
<dbReference type="GO" id="GO:0015562">
    <property type="term" value="F:efflux transmembrane transporter activity"/>
    <property type="evidence" value="ECO:0007669"/>
    <property type="project" value="InterPro"/>
</dbReference>
<comment type="caution">
    <text evidence="9">The sequence shown here is derived from an EMBL/GenBank/DDBJ whole genome shotgun (WGS) entry which is preliminary data.</text>
</comment>
<dbReference type="PANTHER" id="PTHR30026">
    <property type="entry name" value="OUTER MEMBRANE PROTEIN TOLC"/>
    <property type="match status" value="1"/>
</dbReference>
<evidence type="ECO:0000256" key="3">
    <source>
        <dbReference type="ARBA" id="ARBA00022448"/>
    </source>
</evidence>
<evidence type="ECO:0000256" key="4">
    <source>
        <dbReference type="ARBA" id="ARBA00022452"/>
    </source>
</evidence>
<protein>
    <submittedName>
        <fullName evidence="9">Outer membrane efflux protein</fullName>
    </submittedName>
</protein>
<evidence type="ECO:0000256" key="2">
    <source>
        <dbReference type="ARBA" id="ARBA00007613"/>
    </source>
</evidence>
<comment type="similarity">
    <text evidence="2">Belongs to the outer membrane factor (OMF) (TC 1.B.17) family.</text>
</comment>